<dbReference type="Proteomes" id="UP001374535">
    <property type="component" value="Chromosome 8"/>
</dbReference>
<dbReference type="EMBL" id="CP144693">
    <property type="protein sequence ID" value="WVZ00281.1"/>
    <property type="molecule type" value="Genomic_DNA"/>
</dbReference>
<dbReference type="PANTHER" id="PTHR47449">
    <property type="entry name" value="GLYCEROPHOSPHODIESTER PHOSPHODIESTERASE GDPD4"/>
    <property type="match status" value="1"/>
</dbReference>
<dbReference type="InterPro" id="IPR017946">
    <property type="entry name" value="PLC-like_Pdiesterase_TIM-brl"/>
</dbReference>
<dbReference type="SUPFAM" id="SSF51695">
    <property type="entry name" value="PLC-like phosphodiesterases"/>
    <property type="match status" value="1"/>
</dbReference>
<dbReference type="GO" id="GO:0006629">
    <property type="term" value="P:lipid metabolic process"/>
    <property type="evidence" value="ECO:0007669"/>
    <property type="project" value="InterPro"/>
</dbReference>
<dbReference type="InterPro" id="IPR030395">
    <property type="entry name" value="GP_PDE_dom"/>
</dbReference>
<dbReference type="PANTHER" id="PTHR47449:SF2">
    <property type="entry name" value="GLYCEROPHOSPHODIESTER PHOSPHODIESTERASE GDPD4"/>
    <property type="match status" value="1"/>
</dbReference>
<organism evidence="5 6">
    <name type="scientific">Vigna mungo</name>
    <name type="common">Black gram</name>
    <name type="synonym">Phaseolus mungo</name>
    <dbReference type="NCBI Taxonomy" id="3915"/>
    <lineage>
        <taxon>Eukaryota</taxon>
        <taxon>Viridiplantae</taxon>
        <taxon>Streptophyta</taxon>
        <taxon>Embryophyta</taxon>
        <taxon>Tracheophyta</taxon>
        <taxon>Spermatophyta</taxon>
        <taxon>Magnoliopsida</taxon>
        <taxon>eudicotyledons</taxon>
        <taxon>Gunneridae</taxon>
        <taxon>Pentapetalae</taxon>
        <taxon>rosids</taxon>
        <taxon>fabids</taxon>
        <taxon>Fabales</taxon>
        <taxon>Fabaceae</taxon>
        <taxon>Papilionoideae</taxon>
        <taxon>50 kb inversion clade</taxon>
        <taxon>NPAAA clade</taxon>
        <taxon>indigoferoid/millettioid clade</taxon>
        <taxon>Phaseoleae</taxon>
        <taxon>Vigna</taxon>
    </lineage>
</organism>
<keyword evidence="2" id="KW-0319">Glycerol metabolism</keyword>
<protein>
    <recommendedName>
        <fullName evidence="1">glycerophosphodiester phosphodiesterase</fullName>
        <ecNumber evidence="1">3.1.4.46</ecNumber>
    </recommendedName>
</protein>
<dbReference type="AlphaFoldDB" id="A0AAQ3N085"/>
<dbReference type="Gene3D" id="3.20.20.190">
    <property type="entry name" value="Phosphatidylinositol (PI) phosphodiesterase"/>
    <property type="match status" value="1"/>
</dbReference>
<gene>
    <name evidence="5" type="ORF">V8G54_026350</name>
</gene>
<evidence type="ECO:0000256" key="2">
    <source>
        <dbReference type="ARBA" id="ARBA00022798"/>
    </source>
</evidence>
<proteinExistence type="predicted"/>
<evidence type="ECO:0000256" key="3">
    <source>
        <dbReference type="ARBA" id="ARBA00047512"/>
    </source>
</evidence>
<dbReference type="InterPro" id="IPR044236">
    <property type="entry name" value="GDPD4"/>
</dbReference>
<evidence type="ECO:0000313" key="5">
    <source>
        <dbReference type="EMBL" id="WVZ00281.1"/>
    </source>
</evidence>
<dbReference type="EC" id="3.1.4.46" evidence="1"/>
<reference evidence="5 6" key="1">
    <citation type="journal article" date="2023" name="Life. Sci Alliance">
        <title>Evolutionary insights into 3D genome organization and epigenetic landscape of Vigna mungo.</title>
        <authorList>
            <person name="Junaid A."/>
            <person name="Singh B."/>
            <person name="Bhatia S."/>
        </authorList>
    </citation>
    <scope>NUCLEOTIDE SEQUENCE [LARGE SCALE GENOMIC DNA]</scope>
    <source>
        <strain evidence="5">Urdbean</strain>
    </source>
</reference>
<dbReference type="Pfam" id="PF03009">
    <property type="entry name" value="GDPD"/>
    <property type="match status" value="1"/>
</dbReference>
<dbReference type="GO" id="GO:0006071">
    <property type="term" value="P:glycerol metabolic process"/>
    <property type="evidence" value="ECO:0007669"/>
    <property type="project" value="UniProtKB-KW"/>
</dbReference>
<evidence type="ECO:0000313" key="6">
    <source>
        <dbReference type="Proteomes" id="UP001374535"/>
    </source>
</evidence>
<accession>A0AAQ3N085</accession>
<dbReference type="GO" id="GO:0008889">
    <property type="term" value="F:glycerophosphodiester phosphodiesterase activity"/>
    <property type="evidence" value="ECO:0007669"/>
    <property type="project" value="UniProtKB-EC"/>
</dbReference>
<dbReference type="CDD" id="cd08556">
    <property type="entry name" value="GDPD"/>
    <property type="match status" value="1"/>
</dbReference>
<comment type="catalytic activity">
    <reaction evidence="3">
        <text>a sn-glycero-3-phosphodiester + H2O = an alcohol + sn-glycerol 3-phosphate + H(+)</text>
        <dbReference type="Rhea" id="RHEA:12969"/>
        <dbReference type="ChEBI" id="CHEBI:15377"/>
        <dbReference type="ChEBI" id="CHEBI:15378"/>
        <dbReference type="ChEBI" id="CHEBI:30879"/>
        <dbReference type="ChEBI" id="CHEBI:57597"/>
        <dbReference type="ChEBI" id="CHEBI:83408"/>
        <dbReference type="EC" id="3.1.4.46"/>
    </reaction>
</comment>
<sequence>MMMRSSRSRTGRRPLKLPWRNLIVVSLAIFAILPPIFFHFRLRRFNQIRLMKCRWLNNPPLICAHGGDSSKASPNTMASYFHAIQAHADCIEIDVSRSSDGVLFALHDRYFCLLLNVGRDLQQLTGNDSIKVGHMNSKQIRELSLSQQSKSKFTDETILTIQDALMLTANSVRQIVLDVKVGPPFYEKELAKDVLSAVGKTQCSNCLIWAKSDNVARDVIKLSSNITVGYIVMREYSSGVRSTLLRMKGAEVVGVYHGLIDEKVVRVLHRRNKKVYAWTVDDEESMRRMLVEHVDAIITSNPTSLKGIMQDIKLQCLEEGYSIQR</sequence>
<name>A0AAQ3N085_VIGMU</name>
<keyword evidence="6" id="KW-1185">Reference proteome</keyword>
<evidence type="ECO:0000259" key="4">
    <source>
        <dbReference type="PROSITE" id="PS51704"/>
    </source>
</evidence>
<dbReference type="PROSITE" id="PS51704">
    <property type="entry name" value="GP_PDE"/>
    <property type="match status" value="1"/>
</dbReference>
<feature type="domain" description="GP-PDE" evidence="4">
    <location>
        <begin position="60"/>
        <end position="309"/>
    </location>
</feature>
<evidence type="ECO:0000256" key="1">
    <source>
        <dbReference type="ARBA" id="ARBA00012247"/>
    </source>
</evidence>